<dbReference type="AlphaFoldDB" id="T1JWP6"/>
<evidence type="ECO:0000313" key="1">
    <source>
        <dbReference type="EnsemblMetazoa" id="tetur02g09010.1"/>
    </source>
</evidence>
<organism evidence="1 2">
    <name type="scientific">Tetranychus urticae</name>
    <name type="common">Two-spotted spider mite</name>
    <dbReference type="NCBI Taxonomy" id="32264"/>
    <lineage>
        <taxon>Eukaryota</taxon>
        <taxon>Metazoa</taxon>
        <taxon>Ecdysozoa</taxon>
        <taxon>Arthropoda</taxon>
        <taxon>Chelicerata</taxon>
        <taxon>Arachnida</taxon>
        <taxon>Acari</taxon>
        <taxon>Acariformes</taxon>
        <taxon>Trombidiformes</taxon>
        <taxon>Prostigmata</taxon>
        <taxon>Eleutherengona</taxon>
        <taxon>Raphignathae</taxon>
        <taxon>Tetranychoidea</taxon>
        <taxon>Tetranychidae</taxon>
        <taxon>Tetranychus</taxon>
    </lineage>
</organism>
<accession>T1JWP6</accession>
<name>T1JWP6_TETUR</name>
<protein>
    <submittedName>
        <fullName evidence="1">Uncharacterized protein</fullName>
    </submittedName>
</protein>
<dbReference type="HOGENOM" id="CLU_3421515_0_0_1"/>
<dbReference type="EMBL" id="CAEY01000813">
    <property type="status" value="NOT_ANNOTATED_CDS"/>
    <property type="molecule type" value="Genomic_DNA"/>
</dbReference>
<keyword evidence="2" id="KW-1185">Reference proteome</keyword>
<evidence type="ECO:0000313" key="2">
    <source>
        <dbReference type="Proteomes" id="UP000015104"/>
    </source>
</evidence>
<dbReference type="Proteomes" id="UP000015104">
    <property type="component" value="Unassembled WGS sequence"/>
</dbReference>
<reference evidence="1" key="2">
    <citation type="submission" date="2015-06" db="UniProtKB">
        <authorList>
            <consortium name="EnsemblMetazoa"/>
        </authorList>
    </citation>
    <scope>IDENTIFICATION</scope>
</reference>
<sequence>MYNTISRREKVLQQRKKVLGLNHW</sequence>
<proteinExistence type="predicted"/>
<reference evidence="2" key="1">
    <citation type="submission" date="2011-08" db="EMBL/GenBank/DDBJ databases">
        <authorList>
            <person name="Rombauts S."/>
        </authorList>
    </citation>
    <scope>NUCLEOTIDE SEQUENCE</scope>
    <source>
        <strain evidence="2">London</strain>
    </source>
</reference>
<dbReference type="EnsemblMetazoa" id="tetur02g09010.1">
    <property type="protein sequence ID" value="tetur02g09010.1"/>
    <property type="gene ID" value="tetur02g09010"/>
</dbReference>